<gene>
    <name evidence="1" type="ORF">SD1D_2292</name>
</gene>
<accession>A0A0K8J8L0</accession>
<dbReference type="AlphaFoldDB" id="A0A0K8J8L0"/>
<reference evidence="2" key="1">
    <citation type="submission" date="2015-09" db="EMBL/GenBank/DDBJ databases">
        <authorList>
            <person name="Wibberg D."/>
        </authorList>
    </citation>
    <scope>NUCLEOTIDE SEQUENCE [LARGE SCALE GENOMIC DNA]</scope>
    <source>
        <strain evidence="2">SD1D</strain>
    </source>
</reference>
<sequence>MSAFLGPIHYWLYNKIQIQQNIVDEIHSRYGLSLKEECDVRYGEFDNRPLEEIIDQSNIHGWLQERVSQVEYKYAYSIKALLDKDPSLLSQLEELLTLKGRELGQNLKETSKTAALLFKVISDNLLDGMPCDHANSLVENSDDRLVWKRNLCVHEDYWAAVGADISIYYRLREAWIKGLVDVSGFTFKKIDSVTYSIEKAA</sequence>
<keyword evidence="2" id="KW-1185">Reference proteome</keyword>
<dbReference type="OrthoDB" id="9777242at2"/>
<organism evidence="1 2">
    <name type="scientific">Herbinix luporum</name>
    <dbReference type="NCBI Taxonomy" id="1679721"/>
    <lineage>
        <taxon>Bacteria</taxon>
        <taxon>Bacillati</taxon>
        <taxon>Bacillota</taxon>
        <taxon>Clostridia</taxon>
        <taxon>Lachnospirales</taxon>
        <taxon>Lachnospiraceae</taxon>
        <taxon>Herbinix</taxon>
    </lineage>
</organism>
<protein>
    <submittedName>
        <fullName evidence="1">Uncharacterized protein</fullName>
    </submittedName>
</protein>
<dbReference type="EMBL" id="LN879430">
    <property type="protein sequence ID" value="CUH93804.1"/>
    <property type="molecule type" value="Genomic_DNA"/>
</dbReference>
<dbReference type="KEGG" id="hsd:SD1D_2292"/>
<proteinExistence type="predicted"/>
<dbReference type="Proteomes" id="UP000196053">
    <property type="component" value="Chromosome I"/>
</dbReference>
<evidence type="ECO:0000313" key="1">
    <source>
        <dbReference type="EMBL" id="CUH93804.1"/>
    </source>
</evidence>
<name>A0A0K8J8L0_9FIRM</name>
<evidence type="ECO:0000313" key="2">
    <source>
        <dbReference type="Proteomes" id="UP000196053"/>
    </source>
</evidence>
<dbReference type="RefSeq" id="WP_058259021.1">
    <property type="nucleotide sequence ID" value="NZ_DUPS01000059.1"/>
</dbReference>